<organism evidence="1 2">
    <name type="scientific">Vibrio fortis</name>
    <dbReference type="NCBI Taxonomy" id="212667"/>
    <lineage>
        <taxon>Bacteria</taxon>
        <taxon>Pseudomonadati</taxon>
        <taxon>Pseudomonadota</taxon>
        <taxon>Gammaproteobacteria</taxon>
        <taxon>Vibrionales</taxon>
        <taxon>Vibrionaceae</taxon>
        <taxon>Vibrio</taxon>
    </lineage>
</organism>
<proteinExistence type="predicted"/>
<name>A0A5N3RXU7_9VIBR</name>
<protein>
    <recommendedName>
        <fullName evidence="3">Glycerol-3-phosphate 1-O-acyltransferase</fullName>
    </recommendedName>
</protein>
<comment type="caution">
    <text evidence="1">The sequence shown here is derived from an EMBL/GenBank/DDBJ whole genome shotgun (WGS) entry which is preliminary data.</text>
</comment>
<evidence type="ECO:0008006" key="3">
    <source>
        <dbReference type="Google" id="ProtNLM"/>
    </source>
</evidence>
<dbReference type="EMBL" id="VXDD01000006">
    <property type="protein sequence ID" value="KAB0299157.1"/>
    <property type="molecule type" value="Genomic_DNA"/>
</dbReference>
<evidence type="ECO:0000313" key="1">
    <source>
        <dbReference type="EMBL" id="KAB0299157.1"/>
    </source>
</evidence>
<sequence>MSSGQSFSRSMMKLPLSVLVKGTSIPSNPIEDLNIDLGKPIVYALPFRSSVDLLTLQKHALELGLPDPLSPLEINGKSLQRYVFIASRKTLVQDDDHVPSSSIAVFTELLQLHESDSELDVQVIPATVLWGRKPGKENTQKPYLQAMNGLEKSRAVLLAGRDCLIRFSPVVSLRYMANSHGTDSTIAHKLARVARIHFSRQS</sequence>
<gene>
    <name evidence="1" type="ORF">F2Z80_25100</name>
</gene>
<dbReference type="AlphaFoldDB" id="A0A5N3RXU7"/>
<evidence type="ECO:0000313" key="2">
    <source>
        <dbReference type="Proteomes" id="UP000326687"/>
    </source>
</evidence>
<accession>A0A5N3RXU7</accession>
<reference evidence="1 2" key="1">
    <citation type="submission" date="2019-09" db="EMBL/GenBank/DDBJ databases">
        <title>Vibrio Fortis S7-72.</title>
        <authorList>
            <person name="Das S.K."/>
        </authorList>
    </citation>
    <scope>NUCLEOTIDE SEQUENCE [LARGE SCALE GENOMIC DNA]</scope>
    <source>
        <strain evidence="1 2">S7-72</strain>
    </source>
</reference>
<dbReference type="Proteomes" id="UP000326687">
    <property type="component" value="Unassembled WGS sequence"/>
</dbReference>